<dbReference type="HOGENOM" id="CLU_2521421_0_0_7"/>
<comment type="caution">
    <text evidence="1">The sequence shown here is derived from an EMBL/GenBank/DDBJ whole genome shotgun (WGS) entry which is preliminary data.</text>
</comment>
<dbReference type="EMBL" id="AZHW01000863">
    <property type="protein sequence ID" value="ETW95877.1"/>
    <property type="molecule type" value="Genomic_DNA"/>
</dbReference>
<keyword evidence="2" id="KW-1185">Reference proteome</keyword>
<dbReference type="AlphaFoldDB" id="W4LD13"/>
<gene>
    <name evidence="1" type="ORF">ETSY1_28865</name>
</gene>
<name>W4LD13_ENTF1</name>
<evidence type="ECO:0000313" key="2">
    <source>
        <dbReference type="Proteomes" id="UP000019141"/>
    </source>
</evidence>
<proteinExistence type="predicted"/>
<dbReference type="Proteomes" id="UP000019141">
    <property type="component" value="Unassembled WGS sequence"/>
</dbReference>
<reference evidence="1 2" key="1">
    <citation type="journal article" date="2014" name="Nature">
        <title>An environmental bacterial taxon with a large and distinct metabolic repertoire.</title>
        <authorList>
            <person name="Wilson M.C."/>
            <person name="Mori T."/>
            <person name="Ruckert C."/>
            <person name="Uria A.R."/>
            <person name="Helf M.J."/>
            <person name="Takada K."/>
            <person name="Gernert C."/>
            <person name="Steffens U.A."/>
            <person name="Heycke N."/>
            <person name="Schmitt S."/>
            <person name="Rinke C."/>
            <person name="Helfrich E.J."/>
            <person name="Brachmann A.O."/>
            <person name="Gurgui C."/>
            <person name="Wakimoto T."/>
            <person name="Kracht M."/>
            <person name="Crusemann M."/>
            <person name="Hentschel U."/>
            <person name="Abe I."/>
            <person name="Matsunaga S."/>
            <person name="Kalinowski J."/>
            <person name="Takeyama H."/>
            <person name="Piel J."/>
        </authorList>
    </citation>
    <scope>NUCLEOTIDE SEQUENCE [LARGE SCALE GENOMIC DNA]</scope>
    <source>
        <strain evidence="2">TSY1</strain>
    </source>
</reference>
<evidence type="ECO:0000313" key="1">
    <source>
        <dbReference type="EMBL" id="ETW95877.1"/>
    </source>
</evidence>
<protein>
    <submittedName>
        <fullName evidence="1">Uncharacterized protein</fullName>
    </submittedName>
</protein>
<accession>W4LD13</accession>
<organism evidence="1 2">
    <name type="scientific">Entotheonella factor</name>
    <dbReference type="NCBI Taxonomy" id="1429438"/>
    <lineage>
        <taxon>Bacteria</taxon>
        <taxon>Pseudomonadati</taxon>
        <taxon>Nitrospinota/Tectimicrobiota group</taxon>
        <taxon>Candidatus Tectimicrobiota</taxon>
        <taxon>Candidatus Entotheonellia</taxon>
        <taxon>Candidatus Entotheonellales</taxon>
        <taxon>Candidatus Entotheonellaceae</taxon>
        <taxon>Candidatus Entotheonella</taxon>
    </lineage>
</organism>
<sequence>MNKFLSIFLLACFTSLAEPFDEIGLMLLHDFVECQYPVGRERGPKARTPMLVSEAESTQIRLELAVFEMRLIRHDIQRIMPWYG</sequence>